<evidence type="ECO:0000313" key="3">
    <source>
        <dbReference type="Proteomes" id="UP000029867"/>
    </source>
</evidence>
<feature type="compositionally biased region" description="Low complexity" evidence="1">
    <location>
        <begin position="903"/>
        <end position="924"/>
    </location>
</feature>
<feature type="compositionally biased region" description="Polar residues" evidence="1">
    <location>
        <begin position="779"/>
        <end position="788"/>
    </location>
</feature>
<feature type="region of interest" description="Disordered" evidence="1">
    <location>
        <begin position="847"/>
        <end position="952"/>
    </location>
</feature>
<feature type="compositionally biased region" description="Low complexity" evidence="1">
    <location>
        <begin position="672"/>
        <end position="688"/>
    </location>
</feature>
<dbReference type="VEuPathDB" id="FungiDB:C5L36_0B03980"/>
<feature type="compositionally biased region" description="Polar residues" evidence="1">
    <location>
        <begin position="847"/>
        <end position="865"/>
    </location>
</feature>
<feature type="region of interest" description="Disordered" evidence="1">
    <location>
        <begin position="779"/>
        <end position="829"/>
    </location>
</feature>
<dbReference type="EMBL" id="JQFK01000012">
    <property type="protein sequence ID" value="KGK39138.1"/>
    <property type="molecule type" value="Genomic_DNA"/>
</dbReference>
<dbReference type="AlphaFoldDB" id="A0A099P273"/>
<organism evidence="2 3">
    <name type="scientific">Pichia kudriavzevii</name>
    <name type="common">Yeast</name>
    <name type="synonym">Issatchenkia orientalis</name>
    <dbReference type="NCBI Taxonomy" id="4909"/>
    <lineage>
        <taxon>Eukaryota</taxon>
        <taxon>Fungi</taxon>
        <taxon>Dikarya</taxon>
        <taxon>Ascomycota</taxon>
        <taxon>Saccharomycotina</taxon>
        <taxon>Pichiomycetes</taxon>
        <taxon>Pichiales</taxon>
        <taxon>Pichiaceae</taxon>
        <taxon>Pichia</taxon>
    </lineage>
</organism>
<feature type="compositionally biased region" description="Polar residues" evidence="1">
    <location>
        <begin position="925"/>
        <end position="935"/>
    </location>
</feature>
<accession>A0A099P273</accession>
<feature type="compositionally biased region" description="Low complexity" evidence="1">
    <location>
        <begin position="789"/>
        <end position="804"/>
    </location>
</feature>
<feature type="compositionally biased region" description="Basic and acidic residues" evidence="1">
    <location>
        <begin position="942"/>
        <end position="952"/>
    </location>
</feature>
<evidence type="ECO:0000313" key="2">
    <source>
        <dbReference type="EMBL" id="KGK39138.1"/>
    </source>
</evidence>
<proteinExistence type="predicted"/>
<feature type="region of interest" description="Disordered" evidence="1">
    <location>
        <begin position="1"/>
        <end position="35"/>
    </location>
</feature>
<feature type="compositionally biased region" description="Polar residues" evidence="1">
    <location>
        <begin position="873"/>
        <end position="891"/>
    </location>
</feature>
<feature type="region of interest" description="Disordered" evidence="1">
    <location>
        <begin position="514"/>
        <end position="556"/>
    </location>
</feature>
<sequence length="1062" mass="118131">MEQTKSDIVRKSSGDENNGNKPSGTGTPSRLAHEPPSVRQIETLYPIDAKLLQYHFILDKVDVFLSKVQKLKLEIKQDTNFVIDPQTILLLSGTIFNINDNFYRRSEILQMCQKFNPSQKINLSPIISPISFDSLENIGKNSPVGPFGISLDKCVPLPSRKKMNDTLFLLENLLNSVYDITLQRFESLLINFNNQHGLKETKSSIKEKLVFLDFDEIKSIDKFNFQDVPKIDLKKQEYIRKYYLTSQFQFLEVLIGDYIHIVDNIKQSIHNSIISLTKQKTQNNRTNPLFAMYTNLLRLADLYVEIRKIGKTIYFQNINYFQPYTKQRTALKATLSQMNILFTQSKQNGMLLSLISKYARRTEIKNLRMDFNIFVSEFRKVSLEMVTLLDKMIGVLKGIHGEFTLIVGEGKDSDFSTEYIRSKLRERANSERVKRLSMIHMQQEEMKVKLEHQIAGASVANNMSHINKRLNLVQAGKQEVTPQPTIVRRVEHRNITPNTQLARRASINGVIPAQSSSRLSSLKGSSHSPFYRPNASGSASPSVNSSRSNSLTRTDGMRQIARKVSLDSLTIGSISEDGAFVEPPKIGEDGVVSSQSTSSQSSTPTSSKISSDTTKTPTTQNVTRSSSRSNSLTSSPSSRAQLLQRRGSVNLSTPPGIASPASRSEYLRRRASVNLSSPSNSTNSLTRTNDQREVVQRKPNVNTSSPSTSNSNKLVSQPSTSSPGNLERRRSVVGVPNEVSSYSKSAAIQANKNSTPVHLTAQQRLQQHIMKASRNGTMYAQQLQSPRKTPNSSTSPPSGEETPTLIVSPPSPAAKPPIDDLPTSPLNSLKTGSMEAQKAIKMQLLNRSRSGSDANLSNYSLQDKLSPSKPKGLTSSSPSPTKIRSRSNSASVARKLALTSDKASNSGSASVSRNRSRANSASSRQTLSRTNSVLGGNTMVYKPEDTHLDESEEKRVRFTGVQEYTEDEDAPTPQRMQKQIRQKWAAYKPLFRKLNSQEGLALKLHKGDVDDVVQLPSVLMSQFNGEAPPKVKTTLRESTQISAAQSAASKLSTKFSLFRKRK</sequence>
<gene>
    <name evidence="2" type="ORF">JL09_g1725</name>
</gene>
<feature type="compositionally biased region" description="Low complexity" evidence="1">
    <location>
        <begin position="593"/>
        <end position="639"/>
    </location>
</feature>
<reference evidence="3" key="1">
    <citation type="journal article" date="2014" name="Microb. Cell Fact.">
        <title>Exploiting Issatchenkia orientalis SD108 for succinic acid production.</title>
        <authorList>
            <person name="Xiao H."/>
            <person name="Shao Z."/>
            <person name="Jiang Y."/>
            <person name="Dole S."/>
            <person name="Zhao H."/>
        </authorList>
    </citation>
    <scope>NUCLEOTIDE SEQUENCE [LARGE SCALE GENOMIC DNA]</scope>
    <source>
        <strain evidence="3">SD108</strain>
    </source>
</reference>
<feature type="compositionally biased region" description="Polar residues" evidence="1">
    <location>
        <begin position="15"/>
        <end position="28"/>
    </location>
</feature>
<protein>
    <submittedName>
        <fullName evidence="2">Uncharacterized protein</fullName>
    </submittedName>
</protein>
<feature type="compositionally biased region" description="Low complexity" evidence="1">
    <location>
        <begin position="698"/>
        <end position="716"/>
    </location>
</feature>
<feature type="region of interest" description="Disordered" evidence="1">
    <location>
        <begin position="578"/>
        <end position="731"/>
    </location>
</feature>
<feature type="compositionally biased region" description="Basic and acidic residues" evidence="1">
    <location>
        <begin position="1"/>
        <end position="14"/>
    </location>
</feature>
<feature type="compositionally biased region" description="Low complexity" evidence="1">
    <location>
        <begin position="515"/>
        <end position="550"/>
    </location>
</feature>
<evidence type="ECO:0000256" key="1">
    <source>
        <dbReference type="SAM" id="MobiDB-lite"/>
    </source>
</evidence>
<comment type="caution">
    <text evidence="2">The sequence shown here is derived from an EMBL/GenBank/DDBJ whole genome shotgun (WGS) entry which is preliminary data.</text>
</comment>
<dbReference type="HOGENOM" id="CLU_319841_0_0_1"/>
<dbReference type="Proteomes" id="UP000029867">
    <property type="component" value="Unassembled WGS sequence"/>
</dbReference>
<name>A0A099P273_PICKU</name>